<keyword evidence="4 6" id="KW-0472">Membrane</keyword>
<evidence type="ECO:0000256" key="6">
    <source>
        <dbReference type="SAM" id="Phobius"/>
    </source>
</evidence>
<dbReference type="EMBL" id="ML992663">
    <property type="protein sequence ID" value="KAF2217337.1"/>
    <property type="molecule type" value="Genomic_DNA"/>
</dbReference>
<evidence type="ECO:0000256" key="5">
    <source>
        <dbReference type="SAM" id="MobiDB-lite"/>
    </source>
</evidence>
<gene>
    <name evidence="7" type="ORF">CERZMDRAFT_33054</name>
</gene>
<dbReference type="Pfam" id="PF04479">
    <property type="entry name" value="RTA1"/>
    <property type="match status" value="1"/>
</dbReference>
<evidence type="ECO:0000256" key="3">
    <source>
        <dbReference type="ARBA" id="ARBA00022989"/>
    </source>
</evidence>
<evidence type="ECO:0000256" key="1">
    <source>
        <dbReference type="ARBA" id="ARBA00004141"/>
    </source>
</evidence>
<evidence type="ECO:0000256" key="4">
    <source>
        <dbReference type="ARBA" id="ARBA00023136"/>
    </source>
</evidence>
<keyword evidence="2 6" id="KW-0812">Transmembrane</keyword>
<comment type="subcellular location">
    <subcellularLocation>
        <location evidence="1">Membrane</location>
        <topology evidence="1">Multi-pass membrane protein</topology>
    </subcellularLocation>
</comment>
<evidence type="ECO:0008006" key="9">
    <source>
        <dbReference type="Google" id="ProtNLM"/>
    </source>
</evidence>
<dbReference type="PANTHER" id="PTHR31465:SF13">
    <property type="entry name" value="RTA1 DOMAIN PROTEIN-RELATED"/>
    <property type="match status" value="1"/>
</dbReference>
<accession>A0A6A6FV82</accession>
<name>A0A6A6FV82_9PEZI</name>
<feature type="region of interest" description="Disordered" evidence="5">
    <location>
        <begin position="341"/>
        <end position="360"/>
    </location>
</feature>
<sequence length="360" mass="40399">MSDSPDDWSLYPYNPNKPAPIVFALLLTALGGYQIYQSFFRYKWKKFGAVMVWATSVWVAGFVCRSISVHQVRNIGLFIAQQANLQRPTKYVLVLMGPPLYSAAEYFILGRLLAYLPYYTPIHPGRVFSTFIFLSAAVESLTGSGAGNSAGTGRTESQRTVGLNLLKSALILQCFVETLFISIVAMLEFRARKGGNFPKNVRNICYLLYITSGMILIRCIVRTIEGFEAASCDPDGDDPYCGPVSRNEWFLWVFEIANITLFVILLAIFHPGKYLPRSSKIFLDPVDGKTERLGPRFSKADKRPFLLTVIDPFNFYGILSGKGMVINKFWEQHQPIYDEQREHGQSVSTMDGGKGTRASV</sequence>
<feature type="transmembrane region" description="Helical" evidence="6">
    <location>
        <begin position="100"/>
        <end position="119"/>
    </location>
</feature>
<proteinExistence type="predicted"/>
<evidence type="ECO:0000313" key="8">
    <source>
        <dbReference type="Proteomes" id="UP000799539"/>
    </source>
</evidence>
<reference evidence="7" key="1">
    <citation type="journal article" date="2020" name="Stud. Mycol.">
        <title>101 Dothideomycetes genomes: a test case for predicting lifestyles and emergence of pathogens.</title>
        <authorList>
            <person name="Haridas S."/>
            <person name="Albert R."/>
            <person name="Binder M."/>
            <person name="Bloem J."/>
            <person name="Labutti K."/>
            <person name="Salamov A."/>
            <person name="Andreopoulos B."/>
            <person name="Baker S."/>
            <person name="Barry K."/>
            <person name="Bills G."/>
            <person name="Bluhm B."/>
            <person name="Cannon C."/>
            <person name="Castanera R."/>
            <person name="Culley D."/>
            <person name="Daum C."/>
            <person name="Ezra D."/>
            <person name="Gonzalez J."/>
            <person name="Henrissat B."/>
            <person name="Kuo A."/>
            <person name="Liang C."/>
            <person name="Lipzen A."/>
            <person name="Lutzoni F."/>
            <person name="Magnuson J."/>
            <person name="Mondo S."/>
            <person name="Nolan M."/>
            <person name="Ohm R."/>
            <person name="Pangilinan J."/>
            <person name="Park H.-J."/>
            <person name="Ramirez L."/>
            <person name="Alfaro M."/>
            <person name="Sun H."/>
            <person name="Tritt A."/>
            <person name="Yoshinaga Y."/>
            <person name="Zwiers L.-H."/>
            <person name="Turgeon B."/>
            <person name="Goodwin S."/>
            <person name="Spatafora J."/>
            <person name="Crous P."/>
            <person name="Grigoriev I."/>
        </authorList>
    </citation>
    <scope>NUCLEOTIDE SEQUENCE</scope>
    <source>
        <strain evidence="7">SCOH1-5</strain>
    </source>
</reference>
<feature type="transmembrane region" description="Helical" evidence="6">
    <location>
        <begin position="20"/>
        <end position="36"/>
    </location>
</feature>
<organism evidence="7 8">
    <name type="scientific">Cercospora zeae-maydis SCOH1-5</name>
    <dbReference type="NCBI Taxonomy" id="717836"/>
    <lineage>
        <taxon>Eukaryota</taxon>
        <taxon>Fungi</taxon>
        <taxon>Dikarya</taxon>
        <taxon>Ascomycota</taxon>
        <taxon>Pezizomycotina</taxon>
        <taxon>Dothideomycetes</taxon>
        <taxon>Dothideomycetidae</taxon>
        <taxon>Mycosphaerellales</taxon>
        <taxon>Mycosphaerellaceae</taxon>
        <taxon>Cercospora</taxon>
    </lineage>
</organism>
<dbReference type="OrthoDB" id="3358017at2759"/>
<feature type="transmembrane region" description="Helical" evidence="6">
    <location>
        <begin position="203"/>
        <end position="224"/>
    </location>
</feature>
<protein>
    <recommendedName>
        <fullName evidence="9">RTA1 domain protein</fullName>
    </recommendedName>
</protein>
<evidence type="ECO:0000313" key="7">
    <source>
        <dbReference type="EMBL" id="KAF2217337.1"/>
    </source>
</evidence>
<dbReference type="InterPro" id="IPR007568">
    <property type="entry name" value="RTA1"/>
</dbReference>
<feature type="transmembrane region" description="Helical" evidence="6">
    <location>
        <begin position="170"/>
        <end position="191"/>
    </location>
</feature>
<feature type="transmembrane region" description="Helical" evidence="6">
    <location>
        <begin position="249"/>
        <end position="269"/>
    </location>
</feature>
<feature type="transmembrane region" description="Helical" evidence="6">
    <location>
        <begin position="131"/>
        <end position="150"/>
    </location>
</feature>
<dbReference type="AlphaFoldDB" id="A0A6A6FV82"/>
<keyword evidence="3 6" id="KW-1133">Transmembrane helix</keyword>
<dbReference type="Proteomes" id="UP000799539">
    <property type="component" value="Unassembled WGS sequence"/>
</dbReference>
<evidence type="ECO:0000256" key="2">
    <source>
        <dbReference type="ARBA" id="ARBA00022692"/>
    </source>
</evidence>
<feature type="transmembrane region" description="Helical" evidence="6">
    <location>
        <begin position="48"/>
        <end position="68"/>
    </location>
</feature>
<dbReference type="GO" id="GO:0016020">
    <property type="term" value="C:membrane"/>
    <property type="evidence" value="ECO:0007669"/>
    <property type="project" value="UniProtKB-SubCell"/>
</dbReference>
<dbReference type="PANTHER" id="PTHR31465">
    <property type="entry name" value="PROTEIN RTA1-RELATED"/>
    <property type="match status" value="1"/>
</dbReference>
<keyword evidence="8" id="KW-1185">Reference proteome</keyword>